<gene>
    <name evidence="1" type="ORF">QU605_05790</name>
</gene>
<dbReference type="PROSITE" id="PS51257">
    <property type="entry name" value="PROKAR_LIPOPROTEIN"/>
    <property type="match status" value="1"/>
</dbReference>
<dbReference type="Proteomes" id="UP001174839">
    <property type="component" value="Unassembled WGS sequence"/>
</dbReference>
<keyword evidence="2" id="KW-1185">Reference proteome</keyword>
<organism evidence="1 2">
    <name type="scientific">Robiginitalea aurantiaca</name>
    <dbReference type="NCBI Taxonomy" id="3056915"/>
    <lineage>
        <taxon>Bacteria</taxon>
        <taxon>Pseudomonadati</taxon>
        <taxon>Bacteroidota</taxon>
        <taxon>Flavobacteriia</taxon>
        <taxon>Flavobacteriales</taxon>
        <taxon>Flavobacteriaceae</taxon>
        <taxon>Robiginitalea</taxon>
    </lineage>
</organism>
<name>A0ABT7WDI2_9FLAO</name>
<evidence type="ECO:0008006" key="3">
    <source>
        <dbReference type="Google" id="ProtNLM"/>
    </source>
</evidence>
<dbReference type="EMBL" id="JAUDUY010000002">
    <property type="protein sequence ID" value="MDM9630970.1"/>
    <property type="molecule type" value="Genomic_DNA"/>
</dbReference>
<accession>A0ABT7WDI2</accession>
<evidence type="ECO:0000313" key="1">
    <source>
        <dbReference type="EMBL" id="MDM9630970.1"/>
    </source>
</evidence>
<evidence type="ECO:0000313" key="2">
    <source>
        <dbReference type="Proteomes" id="UP001174839"/>
    </source>
</evidence>
<reference evidence="1" key="1">
    <citation type="submission" date="2023-06" db="EMBL/GenBank/DDBJ databases">
        <title>Robiginitalea aurantiacus sp. nov. and Algoriphagus sediminis sp. nov., isolated from coastal sediment.</title>
        <authorList>
            <person name="Zhou Z.Y."/>
            <person name="An J."/>
            <person name="Jia Y.W."/>
            <person name="Du Z.J."/>
        </authorList>
    </citation>
    <scope>NUCLEOTIDE SEQUENCE</scope>
    <source>
        <strain evidence="1">M39</strain>
    </source>
</reference>
<protein>
    <recommendedName>
        <fullName evidence="3">Lipocalin-like domain-containing protein</fullName>
    </recommendedName>
</protein>
<comment type="caution">
    <text evidence="1">The sequence shown here is derived from an EMBL/GenBank/DDBJ whole genome shotgun (WGS) entry which is preliminary data.</text>
</comment>
<sequence>MRTFSSLIMILAISAISSCSEIPENTDPVIGIWAQTQASRDSGAKHMEREEWIFNDAYLGRYNLYAGDELVVETDFQWEAHADVYTIHYPGLKKVKNVVKIKQNQEGNLLMDLQGNVLAYRE</sequence>
<proteinExistence type="predicted"/>
<dbReference type="RefSeq" id="WP_289724330.1">
    <property type="nucleotide sequence ID" value="NZ_JAUDUY010000002.1"/>
</dbReference>